<proteinExistence type="inferred from homology"/>
<dbReference type="Pfam" id="PF05199">
    <property type="entry name" value="GMC_oxred_C"/>
    <property type="match status" value="1"/>
</dbReference>
<feature type="binding site" evidence="5">
    <location>
        <position position="157"/>
    </location>
    <ligand>
        <name>FAD</name>
        <dbReference type="ChEBI" id="CHEBI:57692"/>
    </ligand>
</feature>
<dbReference type="GO" id="GO:0050660">
    <property type="term" value="F:flavin adenine dinucleotide binding"/>
    <property type="evidence" value="ECO:0007669"/>
    <property type="project" value="InterPro"/>
</dbReference>
<dbReference type="SUPFAM" id="SSF54373">
    <property type="entry name" value="FAD-linked reductases, C-terminal domain"/>
    <property type="match status" value="1"/>
</dbReference>
<evidence type="ECO:0000256" key="2">
    <source>
        <dbReference type="ARBA" id="ARBA00010790"/>
    </source>
</evidence>
<dbReference type="EC" id="1.-.-.-" evidence="10"/>
<keyword evidence="11" id="KW-1185">Reference proteome</keyword>
<dbReference type="Gene3D" id="3.50.50.60">
    <property type="entry name" value="FAD/NAD(P)-binding domain"/>
    <property type="match status" value="1"/>
</dbReference>
<dbReference type="AlphaFoldDB" id="A0A6N7YJ63"/>
<dbReference type="PANTHER" id="PTHR11552:SF147">
    <property type="entry name" value="CHOLINE DEHYDROGENASE, MITOCHONDRIAL"/>
    <property type="match status" value="1"/>
</dbReference>
<evidence type="ECO:0000256" key="4">
    <source>
        <dbReference type="ARBA" id="ARBA00022827"/>
    </source>
</evidence>
<dbReference type="SUPFAM" id="SSF51905">
    <property type="entry name" value="FAD/NAD(P)-binding domain"/>
    <property type="match status" value="1"/>
</dbReference>
<dbReference type="PANTHER" id="PTHR11552">
    <property type="entry name" value="GLUCOSE-METHANOL-CHOLINE GMC OXIDOREDUCTASE"/>
    <property type="match status" value="1"/>
</dbReference>
<gene>
    <name evidence="10" type="primary">mftG</name>
    <name evidence="10" type="ORF">GKO32_02850</name>
</gene>
<evidence type="ECO:0000256" key="6">
    <source>
        <dbReference type="RuleBase" id="RU003968"/>
    </source>
</evidence>
<organism evidence="10 11">
    <name type="scientific">Amycolatopsis pithecellobii</name>
    <dbReference type="NCBI Taxonomy" id="664692"/>
    <lineage>
        <taxon>Bacteria</taxon>
        <taxon>Bacillati</taxon>
        <taxon>Actinomycetota</taxon>
        <taxon>Actinomycetes</taxon>
        <taxon>Pseudonocardiales</taxon>
        <taxon>Pseudonocardiaceae</taxon>
        <taxon>Amycolatopsis</taxon>
    </lineage>
</organism>
<feature type="region of interest" description="Disordered" evidence="7">
    <location>
        <begin position="1"/>
        <end position="62"/>
    </location>
</feature>
<keyword evidence="4 5" id="KW-0274">FAD</keyword>
<dbReference type="PROSITE" id="PS00624">
    <property type="entry name" value="GMC_OXRED_2"/>
    <property type="match status" value="1"/>
</dbReference>
<dbReference type="InterPro" id="IPR012132">
    <property type="entry name" value="GMC_OxRdtase"/>
</dbReference>
<reference evidence="10 11" key="1">
    <citation type="submission" date="2019-11" db="EMBL/GenBank/DDBJ databases">
        <title>Draft genome of Amycolatopsis RM579.</title>
        <authorList>
            <person name="Duangmal K."/>
            <person name="Mingma R."/>
        </authorList>
    </citation>
    <scope>NUCLEOTIDE SEQUENCE [LARGE SCALE GENOMIC DNA]</scope>
    <source>
        <strain evidence="10 11">RM579</strain>
    </source>
</reference>
<evidence type="ECO:0000256" key="3">
    <source>
        <dbReference type="ARBA" id="ARBA00022630"/>
    </source>
</evidence>
<keyword evidence="3 6" id="KW-0285">Flavoprotein</keyword>
<evidence type="ECO:0000313" key="11">
    <source>
        <dbReference type="Proteomes" id="UP000440096"/>
    </source>
</evidence>
<dbReference type="InterPro" id="IPR000172">
    <property type="entry name" value="GMC_OxRdtase_N"/>
</dbReference>
<dbReference type="InterPro" id="IPR023978">
    <property type="entry name" value="GMC_oxidoreductase_bact"/>
</dbReference>
<sequence>MGEYRAEPRHGDVLRQHAVRGTAGEHGKGLRGREVRDAAQDQDGLRPGERLPAQRQHPAPGDRARRIAVKPHYDVIVVGSGSAGGVVASRLSDDPSRTVLLLEAGEAYGSQDEFPERLLDPRQSAVMPGQPGVWRRVTTLRPGSTAHSGTGKVLGGTSSVNAAYFIRGLRADFDGWAKLGNTEWSYDKVLPSFTKSENDADFHDRWHGSGGPIPVRREAEDRAPEFIAAFREACLGHGFPEEADKNGDQAPGVGPVPLNIGGGVRVGSALGYVLPRLGRENFDVRGNAHVVRLLVSGGRATGAELLLDGTRTTVHGEEIIVACGAFRSPQLLLLSGIGRAEQLAAHGIDVRADLPGVGRGLHAHPGVVAPFSLRNPIESPAGRGAMASVLHWSADGSKGLDDLEILPFMRTTVEAGDALGSAVLAVMNEDSRGCVTLASADPEDEPNVDFDFLRTQHDVKRGRELVRTFFDLFNSPSMRGIGAATIGLDREDVRDAQLLDAWVKTHLTHGAHEAATCRMGPDSDPMAVVDQFGRVKGVEGLRVCDTSIWPTTPSRGPAATAIMTGEHIAAFIEAGQ</sequence>
<dbReference type="NCBIfam" id="TIGR03970">
    <property type="entry name" value="Rv0697"/>
    <property type="match status" value="1"/>
</dbReference>
<dbReference type="Proteomes" id="UP000440096">
    <property type="component" value="Unassembled WGS sequence"/>
</dbReference>
<dbReference type="EMBL" id="WMBA01000003">
    <property type="protein sequence ID" value="MTD52917.1"/>
    <property type="molecule type" value="Genomic_DNA"/>
</dbReference>
<feature type="compositionally biased region" description="Basic and acidic residues" evidence="7">
    <location>
        <begin position="23"/>
        <end position="49"/>
    </location>
</feature>
<dbReference type="InterPro" id="IPR007867">
    <property type="entry name" value="GMC_OxRtase_C"/>
</dbReference>
<dbReference type="GO" id="GO:0016614">
    <property type="term" value="F:oxidoreductase activity, acting on CH-OH group of donors"/>
    <property type="evidence" value="ECO:0007669"/>
    <property type="project" value="InterPro"/>
</dbReference>
<keyword evidence="10" id="KW-0560">Oxidoreductase</keyword>
<evidence type="ECO:0000259" key="9">
    <source>
        <dbReference type="PROSITE" id="PS00624"/>
    </source>
</evidence>
<feature type="domain" description="Glucose-methanol-choline oxidoreductase N-terminal" evidence="8">
    <location>
        <begin position="151"/>
        <end position="174"/>
    </location>
</feature>
<comment type="cofactor">
    <cofactor evidence="1 5">
        <name>FAD</name>
        <dbReference type="ChEBI" id="CHEBI:57692"/>
    </cofactor>
</comment>
<comment type="caution">
    <text evidence="10">The sequence shown here is derived from an EMBL/GenBank/DDBJ whole genome shotgun (WGS) entry which is preliminary data.</text>
</comment>
<protein>
    <submittedName>
        <fullName evidence="10">Mycofactocin system GMC family oxidoreductase MftG</fullName>
        <ecNumber evidence="10">1.-.-.-</ecNumber>
    </submittedName>
</protein>
<dbReference type="PIRSF" id="PIRSF000137">
    <property type="entry name" value="Alcohol_oxidase"/>
    <property type="match status" value="1"/>
</dbReference>
<comment type="similarity">
    <text evidence="2 6">Belongs to the GMC oxidoreductase family.</text>
</comment>
<evidence type="ECO:0000259" key="8">
    <source>
        <dbReference type="PROSITE" id="PS00623"/>
    </source>
</evidence>
<name>A0A6N7YJ63_9PSEU</name>
<feature type="domain" description="Glucose-methanol-choline oxidoreductase N-terminal" evidence="9">
    <location>
        <begin position="324"/>
        <end position="338"/>
    </location>
</feature>
<dbReference type="InterPro" id="IPR036188">
    <property type="entry name" value="FAD/NAD-bd_sf"/>
</dbReference>
<evidence type="ECO:0000313" key="10">
    <source>
        <dbReference type="EMBL" id="MTD52917.1"/>
    </source>
</evidence>
<evidence type="ECO:0000256" key="7">
    <source>
        <dbReference type="SAM" id="MobiDB-lite"/>
    </source>
</evidence>
<evidence type="ECO:0000256" key="1">
    <source>
        <dbReference type="ARBA" id="ARBA00001974"/>
    </source>
</evidence>
<evidence type="ECO:0000256" key="5">
    <source>
        <dbReference type="PIRSR" id="PIRSR000137-2"/>
    </source>
</evidence>
<feature type="binding site" evidence="5">
    <location>
        <position position="153"/>
    </location>
    <ligand>
        <name>FAD</name>
        <dbReference type="ChEBI" id="CHEBI:57692"/>
    </ligand>
</feature>
<accession>A0A6N7YJ63</accession>
<feature type="compositionally biased region" description="Basic and acidic residues" evidence="7">
    <location>
        <begin position="1"/>
        <end position="15"/>
    </location>
</feature>
<dbReference type="Pfam" id="PF00732">
    <property type="entry name" value="GMC_oxred_N"/>
    <property type="match status" value="1"/>
</dbReference>
<dbReference type="PROSITE" id="PS00623">
    <property type="entry name" value="GMC_OXRED_1"/>
    <property type="match status" value="1"/>
</dbReference>
<feature type="binding site" evidence="5">
    <location>
        <position position="290"/>
    </location>
    <ligand>
        <name>FAD</name>
        <dbReference type="ChEBI" id="CHEBI:57692"/>
    </ligand>
</feature>
<dbReference type="Gene3D" id="3.30.410.40">
    <property type="match status" value="1"/>
</dbReference>